<evidence type="ECO:0000256" key="4">
    <source>
        <dbReference type="PROSITE-ProRule" id="PRU00409"/>
    </source>
</evidence>
<feature type="domain" description="ATP-grasp" evidence="5">
    <location>
        <begin position="103"/>
        <end position="282"/>
    </location>
</feature>
<dbReference type="InterPro" id="IPR011761">
    <property type="entry name" value="ATP-grasp"/>
</dbReference>
<keyword evidence="2 4" id="KW-0547">Nucleotide-binding</keyword>
<dbReference type="EMBL" id="BMCJ01000002">
    <property type="protein sequence ID" value="GGC83489.1"/>
    <property type="molecule type" value="Genomic_DNA"/>
</dbReference>
<dbReference type="SUPFAM" id="SSF56059">
    <property type="entry name" value="Glutathione synthetase ATP-binding domain-like"/>
    <property type="match status" value="1"/>
</dbReference>
<evidence type="ECO:0000256" key="1">
    <source>
        <dbReference type="ARBA" id="ARBA00022723"/>
    </source>
</evidence>
<dbReference type="InterPro" id="IPR013651">
    <property type="entry name" value="ATP-grasp_RimK-type"/>
</dbReference>
<evidence type="ECO:0000256" key="2">
    <source>
        <dbReference type="ARBA" id="ARBA00022741"/>
    </source>
</evidence>
<dbReference type="PANTHER" id="PTHR21621:SF0">
    <property type="entry name" value="BETA-CITRYLGLUTAMATE SYNTHASE B-RELATED"/>
    <property type="match status" value="1"/>
</dbReference>
<dbReference type="InterPro" id="IPR004666">
    <property type="entry name" value="Rp_bS6_RimK/Lys_biosynth_LsyX"/>
</dbReference>
<dbReference type="PANTHER" id="PTHR21621">
    <property type="entry name" value="RIBOSOMAL PROTEIN S6 MODIFICATION PROTEIN"/>
    <property type="match status" value="1"/>
</dbReference>
<gene>
    <name evidence="6" type="primary">rimK</name>
    <name evidence="6" type="ORF">GCM10007216_12650</name>
</gene>
<evidence type="ECO:0000313" key="7">
    <source>
        <dbReference type="Proteomes" id="UP000619534"/>
    </source>
</evidence>
<dbReference type="Gene3D" id="3.30.470.20">
    <property type="entry name" value="ATP-grasp fold, B domain"/>
    <property type="match status" value="1"/>
</dbReference>
<dbReference type="NCBIfam" id="TIGR00768">
    <property type="entry name" value="rimK_fam"/>
    <property type="match status" value="1"/>
</dbReference>
<sequence>MYNGWIIYDDKDLKRNHFFKNALIQNAEKFGMTLTAMVKENLLHGVKNGQHLVAYNGKDIELPDFVIMRSRDSFLSKQLEYLGIRVFNKTFVSEIGNNKANTHQFFASFGIPMMESYFMSVKDCEKNATFIPYPVVVKCVKGHGGSQVHLAADEADLINKLPKFHSAQQLVVQKLAPVIGKDLRVYVLGEEIIAAVIRTNKQDFKANLSLGGTAELYYLNQEEKKLVHKIAEKLDADFIGIDFLFDSDGSLILNEVEDVVGTRALYQLTDIDITYLFMEYIYKVLTN</sequence>
<dbReference type="PROSITE" id="PS50975">
    <property type="entry name" value="ATP_GRASP"/>
    <property type="match status" value="1"/>
</dbReference>
<keyword evidence="3 4" id="KW-0067">ATP-binding</keyword>
<reference evidence="7" key="1">
    <citation type="journal article" date="2019" name="Int. J. Syst. Evol. Microbiol.">
        <title>The Global Catalogue of Microorganisms (GCM) 10K type strain sequencing project: providing services to taxonomists for standard genome sequencing and annotation.</title>
        <authorList>
            <consortium name="The Broad Institute Genomics Platform"/>
            <consortium name="The Broad Institute Genome Sequencing Center for Infectious Disease"/>
            <person name="Wu L."/>
            <person name="Ma J."/>
        </authorList>
    </citation>
    <scope>NUCLEOTIDE SEQUENCE [LARGE SCALE GENOMIC DNA]</scope>
    <source>
        <strain evidence="7">CCM 7282</strain>
    </source>
</reference>
<name>A0ABQ1NV49_9BACI</name>
<dbReference type="RefSeq" id="WP_062441603.1">
    <property type="nucleotide sequence ID" value="NZ_BMCJ01000002.1"/>
</dbReference>
<keyword evidence="1" id="KW-0479">Metal-binding</keyword>
<evidence type="ECO:0000259" key="5">
    <source>
        <dbReference type="PROSITE" id="PS50975"/>
    </source>
</evidence>
<proteinExistence type="predicted"/>
<keyword evidence="6" id="KW-0436">Ligase</keyword>
<accession>A0ABQ1NV49</accession>
<dbReference type="Proteomes" id="UP000619534">
    <property type="component" value="Unassembled WGS sequence"/>
</dbReference>
<protein>
    <submittedName>
        <fullName evidence="6">Alpha-L-glutamate ligase</fullName>
    </submittedName>
</protein>
<evidence type="ECO:0000256" key="3">
    <source>
        <dbReference type="ARBA" id="ARBA00022840"/>
    </source>
</evidence>
<comment type="caution">
    <text evidence="6">The sequence shown here is derived from an EMBL/GenBank/DDBJ whole genome shotgun (WGS) entry which is preliminary data.</text>
</comment>
<dbReference type="Gene3D" id="3.40.50.20">
    <property type="match status" value="1"/>
</dbReference>
<dbReference type="Pfam" id="PF08443">
    <property type="entry name" value="RimK"/>
    <property type="match status" value="1"/>
</dbReference>
<keyword evidence="7" id="KW-1185">Reference proteome</keyword>
<dbReference type="GO" id="GO:0016874">
    <property type="term" value="F:ligase activity"/>
    <property type="evidence" value="ECO:0007669"/>
    <property type="project" value="UniProtKB-KW"/>
</dbReference>
<evidence type="ECO:0000313" key="6">
    <source>
        <dbReference type="EMBL" id="GGC83489.1"/>
    </source>
</evidence>
<organism evidence="6 7">
    <name type="scientific">Thalassobacillus devorans</name>
    <dbReference type="NCBI Taxonomy" id="279813"/>
    <lineage>
        <taxon>Bacteria</taxon>
        <taxon>Bacillati</taxon>
        <taxon>Bacillota</taxon>
        <taxon>Bacilli</taxon>
        <taxon>Bacillales</taxon>
        <taxon>Bacillaceae</taxon>
        <taxon>Thalassobacillus</taxon>
    </lineage>
</organism>